<dbReference type="GO" id="GO:0019287">
    <property type="term" value="P:isopentenyl diphosphate biosynthetic process, mevalonate pathway"/>
    <property type="evidence" value="ECO:0007669"/>
    <property type="project" value="InterPro"/>
</dbReference>
<dbReference type="Pfam" id="PF18376">
    <property type="entry name" value="MDD_C"/>
    <property type="match status" value="1"/>
</dbReference>
<gene>
    <name evidence="10" type="primary">mvaD</name>
    <name evidence="10" type="ORF">COW36_05940</name>
</gene>
<dbReference type="AlphaFoldDB" id="A0A2M7G894"/>
<feature type="domain" description="Diphosphomevalonate decarboxylase-like N-terminal" evidence="9">
    <location>
        <begin position="9"/>
        <end position="166"/>
    </location>
</feature>
<evidence type="ECO:0000259" key="9">
    <source>
        <dbReference type="Pfam" id="PF22700"/>
    </source>
</evidence>
<proteinExistence type="inferred from homology"/>
<evidence type="ECO:0000256" key="4">
    <source>
        <dbReference type="ARBA" id="ARBA00022741"/>
    </source>
</evidence>
<keyword evidence="3" id="KW-0444">Lipid biosynthesis</keyword>
<dbReference type="Proteomes" id="UP000231019">
    <property type="component" value="Unassembled WGS sequence"/>
</dbReference>
<keyword evidence="4" id="KW-0547">Nucleotide-binding</keyword>
<keyword evidence="7" id="KW-0456">Lyase</keyword>
<dbReference type="Gene3D" id="3.30.230.10">
    <property type="match status" value="1"/>
</dbReference>
<evidence type="ECO:0000256" key="1">
    <source>
        <dbReference type="ARBA" id="ARBA00008831"/>
    </source>
</evidence>
<comment type="caution">
    <text evidence="10">The sequence shown here is derived from an EMBL/GenBank/DDBJ whole genome shotgun (WGS) entry which is preliminary data.</text>
</comment>
<dbReference type="EC" id="4.1.1.33" evidence="2"/>
<keyword evidence="6" id="KW-0443">Lipid metabolism</keyword>
<dbReference type="GO" id="GO:0005829">
    <property type="term" value="C:cytosol"/>
    <property type="evidence" value="ECO:0007669"/>
    <property type="project" value="InterPro"/>
</dbReference>
<evidence type="ECO:0000256" key="6">
    <source>
        <dbReference type="ARBA" id="ARBA00023098"/>
    </source>
</evidence>
<dbReference type="InterPro" id="IPR014721">
    <property type="entry name" value="Ribsml_uS5_D2-typ_fold_subgr"/>
</dbReference>
<dbReference type="InterPro" id="IPR029765">
    <property type="entry name" value="Mev_diP_decarb"/>
</dbReference>
<dbReference type="NCBIfam" id="TIGR01240">
    <property type="entry name" value="mevDPdecarb"/>
    <property type="match status" value="1"/>
</dbReference>
<keyword evidence="5" id="KW-0067">ATP-binding</keyword>
<dbReference type="GO" id="GO:0004163">
    <property type="term" value="F:diphosphomevalonate decarboxylase activity"/>
    <property type="evidence" value="ECO:0007669"/>
    <property type="project" value="UniProtKB-EC"/>
</dbReference>
<dbReference type="FunFam" id="3.30.230.10:FF:000072">
    <property type="entry name" value="Diphosphomevalonate decarboxylase"/>
    <property type="match status" value="1"/>
</dbReference>
<dbReference type="PANTHER" id="PTHR10977:SF3">
    <property type="entry name" value="DIPHOSPHOMEVALONATE DECARBOXYLASE"/>
    <property type="match status" value="1"/>
</dbReference>
<sequence length="329" mass="35770">MLKSALAQAHSNIALIKYWGKRQESLKLPQNGSISLTLDALWTRTRVSFDENLETDQLWLNGERASALQTLKVHKFLNLIRQTYGLSLAAQIQTENNFPTGAGLASSASGFAALALAATSAAGLHLSQEELSRLARQGSGSACRSIYGGFVEWQRGESELGQDSFAVPLDEKPDWPLLMAVLVLNDSPKALSSGDGMAQTVATSPLYPAWLASIESDLAQMRAAIQAKDFTALGSLMEHNALKMHATALAARPSVIYWQPVTLALIARVEKIRASGLECYLTIDAGPNLKVLMQEKDWPQFQAQLRDLPEIKQVIPARPGPAAFLCEPF</sequence>
<dbReference type="SUPFAM" id="SSF55060">
    <property type="entry name" value="GHMP Kinase, C-terminal domain"/>
    <property type="match status" value="1"/>
</dbReference>
<reference evidence="10 11" key="1">
    <citation type="submission" date="2017-09" db="EMBL/GenBank/DDBJ databases">
        <title>Depth-based differentiation of microbial function through sediment-hosted aquifers and enrichment of novel symbionts in the deep terrestrial subsurface.</title>
        <authorList>
            <person name="Probst A.J."/>
            <person name="Ladd B."/>
            <person name="Jarett J.K."/>
            <person name="Geller-Mcgrath D.E."/>
            <person name="Sieber C.M."/>
            <person name="Emerson J.B."/>
            <person name="Anantharaman K."/>
            <person name="Thomas B.C."/>
            <person name="Malmstrom R."/>
            <person name="Stieglmeier M."/>
            <person name="Klingl A."/>
            <person name="Woyke T."/>
            <person name="Ryan C.M."/>
            <person name="Banfield J.F."/>
        </authorList>
    </citation>
    <scope>NUCLEOTIDE SEQUENCE [LARGE SCALE GENOMIC DNA]</scope>
    <source>
        <strain evidence="10">CG17_big_fil_post_rev_8_21_14_2_50_48_46</strain>
    </source>
</reference>
<dbReference type="InterPro" id="IPR005935">
    <property type="entry name" value="Mev_decarb"/>
</dbReference>
<dbReference type="InterPro" id="IPR041431">
    <property type="entry name" value="Mvd1_C"/>
</dbReference>
<dbReference type="PANTHER" id="PTHR10977">
    <property type="entry name" value="DIPHOSPHOMEVALONATE DECARBOXYLASE"/>
    <property type="match status" value="1"/>
</dbReference>
<evidence type="ECO:0000256" key="3">
    <source>
        <dbReference type="ARBA" id="ARBA00022516"/>
    </source>
</evidence>
<dbReference type="Gene3D" id="3.30.70.890">
    <property type="entry name" value="GHMP kinase, C-terminal domain"/>
    <property type="match status" value="1"/>
</dbReference>
<evidence type="ECO:0000313" key="11">
    <source>
        <dbReference type="Proteomes" id="UP000231019"/>
    </source>
</evidence>
<dbReference type="InterPro" id="IPR053859">
    <property type="entry name" value="MVD-like_N"/>
</dbReference>
<evidence type="ECO:0000259" key="8">
    <source>
        <dbReference type="Pfam" id="PF18376"/>
    </source>
</evidence>
<accession>A0A2M7G894</accession>
<dbReference type="GO" id="GO:0005524">
    <property type="term" value="F:ATP binding"/>
    <property type="evidence" value="ECO:0007669"/>
    <property type="project" value="UniProtKB-KW"/>
</dbReference>
<evidence type="ECO:0000256" key="7">
    <source>
        <dbReference type="ARBA" id="ARBA00023239"/>
    </source>
</evidence>
<feature type="domain" description="Mvd1 C-terminal" evidence="8">
    <location>
        <begin position="180"/>
        <end position="308"/>
    </location>
</feature>
<name>A0A2M7G894_9BACT</name>
<evidence type="ECO:0000256" key="5">
    <source>
        <dbReference type="ARBA" id="ARBA00022840"/>
    </source>
</evidence>
<dbReference type="PIRSF" id="PIRSF015950">
    <property type="entry name" value="Mev_P_decrbx"/>
    <property type="match status" value="1"/>
</dbReference>
<evidence type="ECO:0000313" key="10">
    <source>
        <dbReference type="EMBL" id="PIW18307.1"/>
    </source>
</evidence>
<evidence type="ECO:0000256" key="2">
    <source>
        <dbReference type="ARBA" id="ARBA00012296"/>
    </source>
</evidence>
<dbReference type="InterPro" id="IPR036554">
    <property type="entry name" value="GHMP_kinase_C_sf"/>
</dbReference>
<organism evidence="10 11">
    <name type="scientific">bacterium (Candidatus Blackallbacteria) CG17_big_fil_post_rev_8_21_14_2_50_48_46</name>
    <dbReference type="NCBI Taxonomy" id="2014261"/>
    <lineage>
        <taxon>Bacteria</taxon>
        <taxon>Candidatus Blackallbacteria</taxon>
    </lineage>
</organism>
<dbReference type="Pfam" id="PF22700">
    <property type="entry name" value="MVD-like_N"/>
    <property type="match status" value="1"/>
</dbReference>
<comment type="similarity">
    <text evidence="1">Belongs to the diphosphomevalonate decarboxylase family.</text>
</comment>
<dbReference type="SUPFAM" id="SSF54211">
    <property type="entry name" value="Ribosomal protein S5 domain 2-like"/>
    <property type="match status" value="1"/>
</dbReference>
<dbReference type="EMBL" id="PFFQ01000013">
    <property type="protein sequence ID" value="PIW18307.1"/>
    <property type="molecule type" value="Genomic_DNA"/>
</dbReference>
<dbReference type="InterPro" id="IPR020568">
    <property type="entry name" value="Ribosomal_Su5_D2-typ_SF"/>
</dbReference>
<protein>
    <recommendedName>
        <fullName evidence="2">diphosphomevalonate decarboxylase</fullName>
        <ecNumber evidence="2">4.1.1.33</ecNumber>
    </recommendedName>
</protein>